<organism evidence="2 3">
    <name type="scientific">Tuber melanosporum (strain Mel28)</name>
    <name type="common">Perigord black truffle</name>
    <dbReference type="NCBI Taxonomy" id="656061"/>
    <lineage>
        <taxon>Eukaryota</taxon>
        <taxon>Fungi</taxon>
        <taxon>Dikarya</taxon>
        <taxon>Ascomycota</taxon>
        <taxon>Pezizomycotina</taxon>
        <taxon>Pezizomycetes</taxon>
        <taxon>Pezizales</taxon>
        <taxon>Tuberaceae</taxon>
        <taxon>Tuber</taxon>
    </lineage>
</organism>
<dbReference type="HOGENOM" id="CLU_1983192_0_0_1"/>
<protein>
    <submittedName>
        <fullName evidence="2">(Perigord truffle) hypothetical protein</fullName>
    </submittedName>
</protein>
<reference evidence="2 3" key="1">
    <citation type="journal article" date="2010" name="Nature">
        <title>Perigord black truffle genome uncovers evolutionary origins and mechanisms of symbiosis.</title>
        <authorList>
            <person name="Martin F."/>
            <person name="Kohler A."/>
            <person name="Murat C."/>
            <person name="Balestrini R."/>
            <person name="Coutinho P.M."/>
            <person name="Jaillon O."/>
            <person name="Montanini B."/>
            <person name="Morin E."/>
            <person name="Noel B."/>
            <person name="Percudani R."/>
            <person name="Porcel B."/>
            <person name="Rubini A."/>
            <person name="Amicucci A."/>
            <person name="Amselem J."/>
            <person name="Anthouard V."/>
            <person name="Arcioni S."/>
            <person name="Artiguenave F."/>
            <person name="Aury J.M."/>
            <person name="Ballario P."/>
            <person name="Bolchi A."/>
            <person name="Brenna A."/>
            <person name="Brun A."/>
            <person name="Buee M."/>
            <person name="Cantarel B."/>
            <person name="Chevalier G."/>
            <person name="Couloux A."/>
            <person name="Da Silva C."/>
            <person name="Denoeud F."/>
            <person name="Duplessis S."/>
            <person name="Ghignone S."/>
            <person name="Hilselberger B."/>
            <person name="Iotti M."/>
            <person name="Marcais B."/>
            <person name="Mello A."/>
            <person name="Miranda M."/>
            <person name="Pacioni G."/>
            <person name="Quesneville H."/>
            <person name="Riccioni C."/>
            <person name="Ruotolo R."/>
            <person name="Splivallo R."/>
            <person name="Stocchi V."/>
            <person name="Tisserant E."/>
            <person name="Viscomi A.R."/>
            <person name="Zambonelli A."/>
            <person name="Zampieri E."/>
            <person name="Henrissat B."/>
            <person name="Lebrun M.H."/>
            <person name="Paolocci F."/>
            <person name="Bonfante P."/>
            <person name="Ottonello S."/>
            <person name="Wincker P."/>
        </authorList>
    </citation>
    <scope>NUCLEOTIDE SEQUENCE [LARGE SCALE GENOMIC DNA]</scope>
    <source>
        <strain evidence="2 3">Mel28</strain>
    </source>
</reference>
<dbReference type="Proteomes" id="UP000006911">
    <property type="component" value="Unassembled WGS sequence"/>
</dbReference>
<sequence>MSKIAPLKTTNSFSSTSTASSTNSTPACSPTTSTSSNDSHTLKFFDKTLDKVKAYVPHHHHHQSKKTYSQPPTSIPQQHHRSRSTESLRSVQRRQTVAQYGRHSNEWLFGGVSVRRAVSGLFQQEN</sequence>
<feature type="region of interest" description="Disordered" evidence="1">
    <location>
        <begin position="53"/>
        <end position="97"/>
    </location>
</feature>
<proteinExistence type="predicted"/>
<feature type="compositionally biased region" description="Basic residues" evidence="1">
    <location>
        <begin position="56"/>
        <end position="65"/>
    </location>
</feature>
<evidence type="ECO:0000313" key="2">
    <source>
        <dbReference type="EMBL" id="CAZ84988.1"/>
    </source>
</evidence>
<keyword evidence="3" id="KW-1185">Reference proteome</keyword>
<evidence type="ECO:0000256" key="1">
    <source>
        <dbReference type="SAM" id="MobiDB-lite"/>
    </source>
</evidence>
<evidence type="ECO:0000313" key="3">
    <source>
        <dbReference type="Proteomes" id="UP000006911"/>
    </source>
</evidence>
<feature type="compositionally biased region" description="Polar residues" evidence="1">
    <location>
        <begin position="85"/>
        <end position="97"/>
    </location>
</feature>
<dbReference type="EMBL" id="FN430338">
    <property type="protein sequence ID" value="CAZ84988.1"/>
    <property type="molecule type" value="Genomic_DNA"/>
</dbReference>
<name>D5GKE5_TUBMM</name>
<feature type="compositionally biased region" description="Low complexity" evidence="1">
    <location>
        <begin position="9"/>
        <end position="36"/>
    </location>
</feature>
<dbReference type="KEGG" id="tml:GSTUM_00009502001"/>
<accession>D5GKE5</accession>
<feature type="region of interest" description="Disordered" evidence="1">
    <location>
        <begin position="1"/>
        <end position="40"/>
    </location>
</feature>
<gene>
    <name evidence="2" type="ORF">GSTUM_00009502001</name>
</gene>
<feature type="compositionally biased region" description="Polar residues" evidence="1">
    <location>
        <begin position="66"/>
        <end position="77"/>
    </location>
</feature>
<dbReference type="InParanoid" id="D5GKE5"/>
<dbReference type="AlphaFoldDB" id="D5GKE5"/>